<keyword evidence="1" id="KW-0472">Membrane</keyword>
<organism evidence="2 3">
    <name type="scientific">Bifidobacterium panos</name>
    <dbReference type="NCBI Taxonomy" id="2675321"/>
    <lineage>
        <taxon>Bacteria</taxon>
        <taxon>Bacillati</taxon>
        <taxon>Actinomycetota</taxon>
        <taxon>Actinomycetes</taxon>
        <taxon>Bifidobacteriales</taxon>
        <taxon>Bifidobacteriaceae</taxon>
        <taxon>Bifidobacterium</taxon>
    </lineage>
</organism>
<gene>
    <name evidence="2" type="ORF">G1C94_1101</name>
</gene>
<protein>
    <submittedName>
        <fullName evidence="2">Chemotaxis protein</fullName>
    </submittedName>
</protein>
<keyword evidence="1" id="KW-1133">Transmembrane helix</keyword>
<sequence>MAKMNNHGANHAASEVKQRRVWPWVLLGIFAVLLALGVALGMVGYRFYRQAMEVKTHETAAFESVKKAKDITKTLDSTSLDEALPSMKEHTAKAREITHGDLWNIMAKLPKYGDDIRTVQGMTEVMDDLATKTLPSLSGSLNTLMSSKLSDGEGQVNMQPIYDIQKTFDNTNTQIQQEYEKLKDLTTPHINKVKQAYEQGLEQFSGLAEKLNQNNKLLQILPQFMGNDGQRTYLIMANTTSETRSIGGLIGSLGSMTTDNGKVQVGDFHPNTEFLPTTIGTDSEHAVFDEPLAFSFDIRDQSAIVDYETVAKNLTSFWQGSKYSSNVDGVMAIDPVFIQELVKMTGDVQVPNGPLLTGDNTAEFLLNGIYKDVYIANQDWYFEYVASHVMNALFENLDVKKLMQLSDITTPMAEGRHLYFTSFHEDENQSFKDMGLSKGAPSSEENPEVGVYLNQQNASKLDWYLHRNTTVTRTSCNEDGSQTYHVSFTMQNDLPDEDYANLSWYVVGGNGQAAAGVRGQATEKMLFYAPAGGSIANFQVSGSGKGSVPQATTMDGRDMYSALAYIGKGQNLTYEFDVTTSPKATTDLKFDQTPMGWTDLGVTYDTKSCSIDK</sequence>
<dbReference type="EMBL" id="JAAIIJ010000021">
    <property type="protein sequence ID" value="NMN02479.1"/>
    <property type="molecule type" value="Genomic_DNA"/>
</dbReference>
<keyword evidence="3" id="KW-1185">Reference proteome</keyword>
<feature type="transmembrane region" description="Helical" evidence="1">
    <location>
        <begin position="21"/>
        <end position="48"/>
    </location>
</feature>
<name>A0ABX1SXC6_9BIFI</name>
<evidence type="ECO:0000313" key="2">
    <source>
        <dbReference type="EMBL" id="NMN02479.1"/>
    </source>
</evidence>
<evidence type="ECO:0000313" key="3">
    <source>
        <dbReference type="Proteomes" id="UP000553756"/>
    </source>
</evidence>
<dbReference type="Pfam" id="PF13196">
    <property type="entry name" value="DUF4012"/>
    <property type="match status" value="1"/>
</dbReference>
<reference evidence="2 3" key="1">
    <citation type="submission" date="2020-02" db="EMBL/GenBank/DDBJ databases">
        <title>Characterization of phylogenetic diversity of novel bifidobacterial species isolated in Czech ZOOs.</title>
        <authorList>
            <person name="Lugli G.A."/>
            <person name="Vera N.B."/>
            <person name="Ventura M."/>
        </authorList>
    </citation>
    <scope>NUCLEOTIDE SEQUENCE [LARGE SCALE GENOMIC DNA]</scope>
    <source>
        <strain evidence="2 3">DSM 109963</strain>
    </source>
</reference>
<dbReference type="Proteomes" id="UP000553756">
    <property type="component" value="Unassembled WGS sequence"/>
</dbReference>
<proteinExistence type="predicted"/>
<comment type="caution">
    <text evidence="2">The sequence shown here is derived from an EMBL/GenBank/DDBJ whole genome shotgun (WGS) entry which is preliminary data.</text>
</comment>
<keyword evidence="1" id="KW-0812">Transmembrane</keyword>
<accession>A0ABX1SXC6</accession>
<evidence type="ECO:0000256" key="1">
    <source>
        <dbReference type="SAM" id="Phobius"/>
    </source>
</evidence>
<dbReference type="InterPro" id="IPR025101">
    <property type="entry name" value="DUF4012"/>
</dbReference>